<dbReference type="Ensembl" id="ENSACLT00000063847.1">
    <property type="protein sequence ID" value="ENSACLP00000080763.1"/>
    <property type="gene ID" value="ENSACLG00000001481.2"/>
</dbReference>
<feature type="disulfide bond" evidence="7">
    <location>
        <begin position="461"/>
        <end position="522"/>
    </location>
</feature>
<feature type="disulfide bond" evidence="7">
    <location>
        <begin position="448"/>
        <end position="512"/>
    </location>
</feature>
<dbReference type="GO" id="GO:0016020">
    <property type="term" value="C:membrane"/>
    <property type="evidence" value="ECO:0007669"/>
    <property type="project" value="InterPro"/>
</dbReference>
<dbReference type="SMART" id="SM00202">
    <property type="entry name" value="SR"/>
    <property type="match status" value="5"/>
</dbReference>
<sequence>FILLLANSCCRKPTINMTKTWGTVCDDNWDINDAEVVCRELNCGTALNATQSGSGSIWLDDVSCSGSERSLTECQHRGFGTHDCTHSQDAGPKPVLHLHLAGIRLIDPDNSGATLCSGRVEIYHNNRWGTVCDDGWDLNDAEMVCRQLDCGPALNATRSAHFGEGTGQIWLADVSCSGSESSLTDCRHRGFGLHDCRHGEDAGVICSEIRLTGPQSTRCSGRVEIYHNNRWGTVCDDGWNLNDAEVVCRELGCGSALEATQSAHFGEGTGQIWLDDVTCSGSESSLTQCQHRGFGTHDCTHQKDAGVICSGVPIRLAGSGSTQCSGRVEIYQQKTWGTVCDDGWDLNDAEVVCRQLDCGPALKATQSAHFGEGTGDIWLNEVSCSGSESSLADCQHRGFGTYSCGHDEDAGVICSGETLFDSCTSGHQSTQCSGRVEIYHNKIWGTVCDHGWSTEDAEVVCRHLDCGPALNATQSAHFGEGTGQIWLDEVSCSGSESSLTECQHRGFGTHSCGHGEDAGVICSGETLFKSRTVFNSK</sequence>
<accession>A0AAX7VDU9</accession>
<dbReference type="InterPro" id="IPR001190">
    <property type="entry name" value="SRCR"/>
</dbReference>
<reference evidence="9" key="1">
    <citation type="submission" date="2018-05" db="EMBL/GenBank/DDBJ databases">
        <authorList>
            <person name="Datahose"/>
        </authorList>
    </citation>
    <scope>NUCLEOTIDE SEQUENCE</scope>
</reference>
<organism evidence="9 10">
    <name type="scientific">Astatotilapia calliptera</name>
    <name type="common">Eastern happy</name>
    <name type="synonym">Chromis callipterus</name>
    <dbReference type="NCBI Taxonomy" id="8154"/>
    <lineage>
        <taxon>Eukaryota</taxon>
        <taxon>Metazoa</taxon>
        <taxon>Chordata</taxon>
        <taxon>Craniata</taxon>
        <taxon>Vertebrata</taxon>
        <taxon>Euteleostomi</taxon>
        <taxon>Actinopterygii</taxon>
        <taxon>Neopterygii</taxon>
        <taxon>Teleostei</taxon>
        <taxon>Neoteleostei</taxon>
        <taxon>Acanthomorphata</taxon>
        <taxon>Ovalentaria</taxon>
        <taxon>Cichlomorphae</taxon>
        <taxon>Cichliformes</taxon>
        <taxon>Cichlidae</taxon>
        <taxon>African cichlids</taxon>
        <taxon>Pseudocrenilabrinae</taxon>
        <taxon>Haplochromini</taxon>
        <taxon>Astatotilapia</taxon>
    </lineage>
</organism>
<dbReference type="AlphaFoldDB" id="A0AAX7VDU9"/>
<evidence type="ECO:0000256" key="4">
    <source>
        <dbReference type="ARBA" id="ARBA00022737"/>
    </source>
</evidence>
<feature type="disulfide bond" evidence="7">
    <location>
        <begin position="235"/>
        <end position="299"/>
    </location>
</feature>
<feature type="disulfide bond" evidence="7">
    <location>
        <begin position="145"/>
        <end position="206"/>
    </location>
</feature>
<dbReference type="FunFam" id="3.10.250.10:FF:000009">
    <property type="entry name" value="WC1"/>
    <property type="match status" value="2"/>
</dbReference>
<reference evidence="9" key="3">
    <citation type="submission" date="2025-09" db="UniProtKB">
        <authorList>
            <consortium name="Ensembl"/>
        </authorList>
    </citation>
    <scope>IDENTIFICATION</scope>
</reference>
<dbReference type="FunFam" id="3.10.250.10:FF:000002">
    <property type="entry name" value="Scavenger receptor cysteine-rich type 1 protein M130"/>
    <property type="match status" value="1"/>
</dbReference>
<evidence type="ECO:0000256" key="5">
    <source>
        <dbReference type="ARBA" id="ARBA00023157"/>
    </source>
</evidence>
<feature type="disulfide bond" evidence="7">
    <location>
        <begin position="176"/>
        <end position="186"/>
    </location>
</feature>
<evidence type="ECO:0000256" key="3">
    <source>
        <dbReference type="ARBA" id="ARBA00022729"/>
    </source>
</evidence>
<feature type="domain" description="SRCR" evidence="8">
    <location>
        <begin position="421"/>
        <end position="523"/>
    </location>
</feature>
<dbReference type="GeneTree" id="ENSGT00950000183145"/>
<feature type="disulfide bond" evidence="7">
    <location>
        <begin position="132"/>
        <end position="196"/>
    </location>
</feature>
<dbReference type="FunFam" id="3.10.250.10:FF:000006">
    <property type="entry name" value="neurotrypsin isoform X2"/>
    <property type="match status" value="1"/>
</dbReference>
<protein>
    <recommendedName>
        <fullName evidence="8">SRCR domain-containing protein</fullName>
    </recommendedName>
</protein>
<keyword evidence="2" id="KW-0964">Secreted</keyword>
<evidence type="ECO:0000256" key="6">
    <source>
        <dbReference type="ARBA" id="ARBA00023180"/>
    </source>
</evidence>
<keyword evidence="5 7" id="KW-1015">Disulfide bond</keyword>
<evidence type="ECO:0000259" key="8">
    <source>
        <dbReference type="PROSITE" id="PS50287"/>
    </source>
</evidence>
<comment type="caution">
    <text evidence="7">Lacks conserved residue(s) required for the propagation of feature annotation.</text>
</comment>
<dbReference type="PROSITE" id="PS50287">
    <property type="entry name" value="SRCR_2"/>
    <property type="match status" value="5"/>
</dbReference>
<dbReference type="Proteomes" id="UP000265100">
    <property type="component" value="Chromosome 18"/>
</dbReference>
<evidence type="ECO:0000313" key="9">
    <source>
        <dbReference type="Ensembl" id="ENSACLP00000080763.1"/>
    </source>
</evidence>
<feature type="domain" description="SRCR" evidence="8">
    <location>
        <begin position="103"/>
        <end position="207"/>
    </location>
</feature>
<keyword evidence="4" id="KW-0677">Repeat</keyword>
<dbReference type="PRINTS" id="PR00258">
    <property type="entry name" value="SPERACTRCPTR"/>
</dbReference>
<dbReference type="InterPro" id="IPR036772">
    <property type="entry name" value="SRCR-like_dom_sf"/>
</dbReference>
<evidence type="ECO:0000256" key="2">
    <source>
        <dbReference type="ARBA" id="ARBA00022525"/>
    </source>
</evidence>
<reference evidence="9" key="2">
    <citation type="submission" date="2025-08" db="UniProtKB">
        <authorList>
            <consortium name="Ensembl"/>
        </authorList>
    </citation>
    <scope>IDENTIFICATION</scope>
</reference>
<evidence type="ECO:0000256" key="7">
    <source>
        <dbReference type="PROSITE-ProRule" id="PRU00196"/>
    </source>
</evidence>
<dbReference type="PANTHER" id="PTHR19331">
    <property type="entry name" value="SCAVENGER RECEPTOR DOMAIN-CONTAINING"/>
    <property type="match status" value="1"/>
</dbReference>
<feature type="disulfide bond" evidence="7">
    <location>
        <begin position="279"/>
        <end position="289"/>
    </location>
</feature>
<name>A0AAX7VDU9_ASTCA</name>
<dbReference type="Pfam" id="PF00530">
    <property type="entry name" value="SRCR"/>
    <property type="match status" value="5"/>
</dbReference>
<feature type="disulfide bond" evidence="7">
    <location>
        <begin position="248"/>
        <end position="309"/>
    </location>
</feature>
<feature type="domain" description="SRCR" evidence="8">
    <location>
        <begin position="2"/>
        <end position="91"/>
    </location>
</feature>
<comment type="subcellular location">
    <subcellularLocation>
        <location evidence="1">Secreted</location>
    </subcellularLocation>
</comment>
<feature type="domain" description="SRCR" evidence="8">
    <location>
        <begin position="209"/>
        <end position="310"/>
    </location>
</feature>
<proteinExistence type="predicted"/>
<keyword evidence="10" id="KW-1185">Reference proteome</keyword>
<feature type="disulfide bond" evidence="7">
    <location>
        <begin position="340"/>
        <end position="404"/>
    </location>
</feature>
<keyword evidence="6" id="KW-0325">Glycoprotein</keyword>
<dbReference type="SUPFAM" id="SSF56487">
    <property type="entry name" value="SRCR-like"/>
    <property type="match status" value="5"/>
</dbReference>
<dbReference type="FunFam" id="3.10.250.10:FF:000001">
    <property type="entry name" value="Lysyl oxidase 4 isoform X1"/>
    <property type="match status" value="1"/>
</dbReference>
<feature type="disulfide bond" evidence="7">
    <location>
        <begin position="492"/>
        <end position="502"/>
    </location>
</feature>
<dbReference type="Gene3D" id="3.10.250.10">
    <property type="entry name" value="SRCR-like domain"/>
    <property type="match status" value="5"/>
</dbReference>
<keyword evidence="3" id="KW-0732">Signal</keyword>
<evidence type="ECO:0000256" key="1">
    <source>
        <dbReference type="ARBA" id="ARBA00004613"/>
    </source>
</evidence>
<feature type="disulfide bond" evidence="7">
    <location>
        <begin position="64"/>
        <end position="74"/>
    </location>
</feature>
<feature type="disulfide bond" evidence="7">
    <location>
        <begin position="353"/>
        <end position="414"/>
    </location>
</feature>
<feature type="domain" description="SRCR" evidence="8">
    <location>
        <begin position="314"/>
        <end position="415"/>
    </location>
</feature>
<dbReference type="PANTHER" id="PTHR19331:SF22">
    <property type="entry name" value="DELETED IN MALIGNANT BRAIN TUMORS 1 PROTEIN"/>
    <property type="match status" value="1"/>
</dbReference>
<feature type="disulfide bond" evidence="7">
    <location>
        <begin position="384"/>
        <end position="394"/>
    </location>
</feature>
<evidence type="ECO:0000313" key="10">
    <source>
        <dbReference type="Proteomes" id="UP000265100"/>
    </source>
</evidence>